<reference evidence="2 3" key="1">
    <citation type="submission" date="2018-06" db="EMBL/GenBank/DDBJ databases">
        <title>Comparative genomics reveals the genomic features of Rhizophagus irregularis, R. cerebriforme, R. diaphanum and Gigaspora rosea, and their symbiotic lifestyle signature.</title>
        <authorList>
            <person name="Morin E."/>
            <person name="San Clemente H."/>
            <person name="Chen E.C.H."/>
            <person name="De La Providencia I."/>
            <person name="Hainaut M."/>
            <person name="Kuo A."/>
            <person name="Kohler A."/>
            <person name="Murat C."/>
            <person name="Tang N."/>
            <person name="Roy S."/>
            <person name="Loubradou J."/>
            <person name="Henrissat B."/>
            <person name="Grigoriev I.V."/>
            <person name="Corradi N."/>
            <person name="Roux C."/>
            <person name="Martin F.M."/>
        </authorList>
    </citation>
    <scope>NUCLEOTIDE SEQUENCE [LARGE SCALE GENOMIC DNA]</scope>
    <source>
        <strain evidence="2 3">DAOM 227022</strain>
    </source>
</reference>
<feature type="transmembrane region" description="Helical" evidence="1">
    <location>
        <begin position="68"/>
        <end position="85"/>
    </location>
</feature>
<proteinExistence type="predicted"/>
<evidence type="ECO:0000313" key="3">
    <source>
        <dbReference type="Proteomes" id="UP000265703"/>
    </source>
</evidence>
<gene>
    <name evidence="2" type="ORF">C1645_278395</name>
</gene>
<evidence type="ECO:0000256" key="1">
    <source>
        <dbReference type="SAM" id="Phobius"/>
    </source>
</evidence>
<accession>A0A397TNT3</accession>
<evidence type="ECO:0000313" key="2">
    <source>
        <dbReference type="EMBL" id="RIA99572.1"/>
    </source>
</evidence>
<keyword evidence="3" id="KW-1185">Reference proteome</keyword>
<protein>
    <recommendedName>
        <fullName evidence="4">RPA-interacting protein N-terminal domain-containing protein</fullName>
    </recommendedName>
</protein>
<evidence type="ECO:0008006" key="4">
    <source>
        <dbReference type="Google" id="ProtNLM"/>
    </source>
</evidence>
<dbReference type="EMBL" id="QKYT01000003">
    <property type="protein sequence ID" value="RIA99572.1"/>
    <property type="molecule type" value="Genomic_DNA"/>
</dbReference>
<comment type="caution">
    <text evidence="2">The sequence shown here is derived from an EMBL/GenBank/DDBJ whole genome shotgun (WGS) entry which is preliminary data.</text>
</comment>
<organism evidence="2 3">
    <name type="scientific">Glomus cerebriforme</name>
    <dbReference type="NCBI Taxonomy" id="658196"/>
    <lineage>
        <taxon>Eukaryota</taxon>
        <taxon>Fungi</taxon>
        <taxon>Fungi incertae sedis</taxon>
        <taxon>Mucoromycota</taxon>
        <taxon>Glomeromycotina</taxon>
        <taxon>Glomeromycetes</taxon>
        <taxon>Glomerales</taxon>
        <taxon>Glomeraceae</taxon>
        <taxon>Glomus</taxon>
    </lineage>
</organism>
<keyword evidence="1" id="KW-0812">Transmembrane</keyword>
<dbReference type="OrthoDB" id="2317514at2759"/>
<dbReference type="Proteomes" id="UP000265703">
    <property type="component" value="Unassembled WGS sequence"/>
</dbReference>
<keyword evidence="1" id="KW-1133">Transmembrane helix</keyword>
<dbReference type="AlphaFoldDB" id="A0A397TNT3"/>
<sequence length="93" mass="11263">MDHHKRRTFIKNKPQNLWRDNFKKHCLEQFRRSREAQINQRRFGSKEILSEEEVCSSQLLYFALRSKFLKIFLLSILFSCYYNLLKTNGKGSC</sequence>
<keyword evidence="1" id="KW-0472">Membrane</keyword>
<name>A0A397TNT3_9GLOM</name>